<feature type="transmembrane region" description="Helical" evidence="1">
    <location>
        <begin position="108"/>
        <end position="128"/>
    </location>
</feature>
<name>A0A318UFR9_9SPHI</name>
<gene>
    <name evidence="2" type="ORF">B0O44_103419</name>
</gene>
<feature type="transmembrane region" description="Helical" evidence="1">
    <location>
        <begin position="83"/>
        <end position="102"/>
    </location>
</feature>
<keyword evidence="3" id="KW-1185">Reference proteome</keyword>
<feature type="transmembrane region" description="Helical" evidence="1">
    <location>
        <begin position="50"/>
        <end position="71"/>
    </location>
</feature>
<keyword evidence="1" id="KW-0812">Transmembrane</keyword>
<comment type="caution">
    <text evidence="2">The sequence shown here is derived from an EMBL/GenBank/DDBJ whole genome shotgun (WGS) entry which is preliminary data.</text>
</comment>
<protein>
    <recommendedName>
        <fullName evidence="4">VanZ like protein</fullName>
    </recommendedName>
</protein>
<evidence type="ECO:0000313" key="2">
    <source>
        <dbReference type="EMBL" id="PYF74973.1"/>
    </source>
</evidence>
<dbReference type="Proteomes" id="UP000248198">
    <property type="component" value="Unassembled WGS sequence"/>
</dbReference>
<evidence type="ECO:0000313" key="3">
    <source>
        <dbReference type="Proteomes" id="UP000248198"/>
    </source>
</evidence>
<evidence type="ECO:0000256" key="1">
    <source>
        <dbReference type="SAM" id="Phobius"/>
    </source>
</evidence>
<feature type="transmembrane region" description="Helical" evidence="1">
    <location>
        <begin position="20"/>
        <end position="38"/>
    </location>
</feature>
<proteinExistence type="predicted"/>
<keyword evidence="1" id="KW-1133">Transmembrane helix</keyword>
<dbReference type="EMBL" id="QKLU01000003">
    <property type="protein sequence ID" value="PYF74973.1"/>
    <property type="molecule type" value="Genomic_DNA"/>
</dbReference>
<organism evidence="2 3">
    <name type="scientific">Pedobacter nutrimenti</name>
    <dbReference type="NCBI Taxonomy" id="1241337"/>
    <lineage>
        <taxon>Bacteria</taxon>
        <taxon>Pseudomonadati</taxon>
        <taxon>Bacteroidota</taxon>
        <taxon>Sphingobacteriia</taxon>
        <taxon>Sphingobacteriales</taxon>
        <taxon>Sphingobacteriaceae</taxon>
        <taxon>Pedobacter</taxon>
    </lineage>
</organism>
<keyword evidence="1" id="KW-0472">Membrane</keyword>
<accession>A0A318UFR9</accession>
<dbReference type="AlphaFoldDB" id="A0A318UFR9"/>
<sequence>MHLTNQLYINYKMNRRSLKIIGLVLILAFTAYEELSLRPYLLKHKVQPEFIGGSLPNFLAVLIVAFLFSVLKDGTVKGSALRVSIQGTAAMVLYEVAQLWMPQRTFDWLDIAASLLAGLVSFFLLSIIDHSDVKKPVK</sequence>
<reference evidence="2 3" key="1">
    <citation type="submission" date="2018-06" db="EMBL/GenBank/DDBJ databases">
        <title>Genomic Encyclopedia of Archaeal and Bacterial Type Strains, Phase II (KMG-II): from individual species to whole genera.</title>
        <authorList>
            <person name="Goeker M."/>
        </authorList>
    </citation>
    <scope>NUCLEOTIDE SEQUENCE [LARGE SCALE GENOMIC DNA]</scope>
    <source>
        <strain evidence="2 3">DSM 27372</strain>
    </source>
</reference>
<evidence type="ECO:0008006" key="4">
    <source>
        <dbReference type="Google" id="ProtNLM"/>
    </source>
</evidence>